<sequence length="343" mass="39112">MRIKLTVRPFIIYGSGAIITSIVALVVLILYWPQNNSSGTVKVTIKQGETLSAISQHLANVGVISNRRTFQWAVKVKGLETNIPAGTFCLKDANNNSTIIWQLVNNVPELKKVTILEGWSLQQLAEYLTAEMGFGINEIIGLSQDNAFIKLLGVPSNNLEGYLYPDTYYFFEGDTPRSVLTRLVKEYKKFWTDEIYSQAQEMQMSEQDVVTLASIIEGEAVYDDERPVISAVYHNRLRKGMKLQADPTVQYIIDDGPRRLLNKDLEIDSPYNTYLYKGLPPGPINSPRFKSLYAALHPTDNRYLYFVAKGDGYHTFSNTEREHKRAKRAFQKIRRQVRKEQSN</sequence>
<feature type="transmembrane region" description="Helical" evidence="8">
    <location>
        <begin position="12"/>
        <end position="32"/>
    </location>
</feature>
<dbReference type="GO" id="GO:0071555">
    <property type="term" value="P:cell wall organization"/>
    <property type="evidence" value="ECO:0007669"/>
    <property type="project" value="UniProtKB-KW"/>
</dbReference>
<dbReference type="PANTHER" id="PTHR30518:SF2">
    <property type="entry name" value="ENDOLYTIC MUREIN TRANSGLYCOSYLASE"/>
    <property type="match status" value="1"/>
</dbReference>
<dbReference type="Gene3D" id="3.30.160.60">
    <property type="entry name" value="Classic Zinc Finger"/>
    <property type="match status" value="1"/>
</dbReference>
<organism evidence="9">
    <name type="scientific">marine metagenome</name>
    <dbReference type="NCBI Taxonomy" id="408172"/>
    <lineage>
        <taxon>unclassified sequences</taxon>
        <taxon>metagenomes</taxon>
        <taxon>ecological metagenomes</taxon>
    </lineage>
</organism>
<gene>
    <name evidence="9" type="ORF">METZ01_LOCUS85325</name>
</gene>
<keyword evidence="2 8" id="KW-0812">Transmembrane</keyword>
<dbReference type="AlphaFoldDB" id="A0A381UXL4"/>
<reference evidence="9" key="1">
    <citation type="submission" date="2018-05" db="EMBL/GenBank/DDBJ databases">
        <authorList>
            <person name="Lanie J.A."/>
            <person name="Ng W.-L."/>
            <person name="Kazmierczak K.M."/>
            <person name="Andrzejewski T.M."/>
            <person name="Davidsen T.M."/>
            <person name="Wayne K.J."/>
            <person name="Tettelin H."/>
            <person name="Glass J.I."/>
            <person name="Rusch D."/>
            <person name="Podicherti R."/>
            <person name="Tsui H.-C.T."/>
            <person name="Winkler M.E."/>
        </authorList>
    </citation>
    <scope>NUCLEOTIDE SEQUENCE</scope>
</reference>
<dbReference type="GO" id="GO:0016829">
    <property type="term" value="F:lyase activity"/>
    <property type="evidence" value="ECO:0007669"/>
    <property type="project" value="UniProtKB-KW"/>
</dbReference>
<dbReference type="Pfam" id="PF02618">
    <property type="entry name" value="YceG"/>
    <property type="match status" value="1"/>
</dbReference>
<evidence type="ECO:0000313" key="9">
    <source>
        <dbReference type="EMBL" id="SVA32471.1"/>
    </source>
</evidence>
<dbReference type="NCBIfam" id="TIGR00247">
    <property type="entry name" value="endolytic transglycosylase MltG"/>
    <property type="match status" value="1"/>
</dbReference>
<evidence type="ECO:0000256" key="6">
    <source>
        <dbReference type="ARBA" id="ARBA00023316"/>
    </source>
</evidence>
<dbReference type="Gene3D" id="3.30.1490.480">
    <property type="entry name" value="Endolytic murein transglycosylase"/>
    <property type="match status" value="1"/>
</dbReference>
<evidence type="ECO:0000256" key="4">
    <source>
        <dbReference type="ARBA" id="ARBA00023136"/>
    </source>
</evidence>
<protein>
    <recommendedName>
        <fullName evidence="10">Endolytic murein transglycosylase</fullName>
    </recommendedName>
</protein>
<dbReference type="InterPro" id="IPR003770">
    <property type="entry name" value="MLTG-like"/>
</dbReference>
<evidence type="ECO:0000256" key="5">
    <source>
        <dbReference type="ARBA" id="ARBA00023239"/>
    </source>
</evidence>
<feature type="coiled-coil region" evidence="7">
    <location>
        <begin position="316"/>
        <end position="343"/>
    </location>
</feature>
<keyword evidence="4 8" id="KW-0472">Membrane</keyword>
<evidence type="ECO:0000256" key="1">
    <source>
        <dbReference type="ARBA" id="ARBA00022475"/>
    </source>
</evidence>
<dbReference type="CDD" id="cd08010">
    <property type="entry name" value="MltG_like"/>
    <property type="match status" value="1"/>
</dbReference>
<dbReference type="EMBL" id="UINC01007286">
    <property type="protein sequence ID" value="SVA32471.1"/>
    <property type="molecule type" value="Genomic_DNA"/>
</dbReference>
<dbReference type="HAMAP" id="MF_02065">
    <property type="entry name" value="MltG"/>
    <property type="match status" value="1"/>
</dbReference>
<evidence type="ECO:0000256" key="2">
    <source>
        <dbReference type="ARBA" id="ARBA00022692"/>
    </source>
</evidence>
<name>A0A381UXL4_9ZZZZ</name>
<keyword evidence="3 8" id="KW-1133">Transmembrane helix</keyword>
<evidence type="ECO:0008006" key="10">
    <source>
        <dbReference type="Google" id="ProtNLM"/>
    </source>
</evidence>
<keyword evidence="6" id="KW-0961">Cell wall biogenesis/degradation</keyword>
<keyword evidence="5" id="KW-0456">Lyase</keyword>
<proteinExistence type="inferred from homology"/>
<evidence type="ECO:0000256" key="8">
    <source>
        <dbReference type="SAM" id="Phobius"/>
    </source>
</evidence>
<evidence type="ECO:0000256" key="3">
    <source>
        <dbReference type="ARBA" id="ARBA00022989"/>
    </source>
</evidence>
<accession>A0A381UXL4</accession>
<keyword evidence="1" id="KW-1003">Cell membrane</keyword>
<keyword evidence="7" id="KW-0175">Coiled coil</keyword>
<evidence type="ECO:0000256" key="7">
    <source>
        <dbReference type="SAM" id="Coils"/>
    </source>
</evidence>
<dbReference type="PANTHER" id="PTHR30518">
    <property type="entry name" value="ENDOLYTIC MUREIN TRANSGLYCOSYLASE"/>
    <property type="match status" value="1"/>
</dbReference>